<keyword evidence="16" id="KW-1185">Reference proteome</keyword>
<gene>
    <name evidence="10 14" type="primary">rplV</name>
    <name evidence="15" type="ORF">JI642_13030</name>
</gene>
<dbReference type="RefSeq" id="WP_003727697.1">
    <property type="nucleotide sequence ID" value="NZ_CP009575.1"/>
</dbReference>
<comment type="function">
    <text evidence="10 13">This protein binds specifically to 23S rRNA; its binding is stimulated by other ribosomal proteins, e.g., L4, L17, and L20. It is important during the early stages of 50S assembly. It makes multiple contacts with different domains of the 23S rRNA in the assembled 50S subunit and ribosome.</text>
</comment>
<dbReference type="eggNOG" id="COG0091">
    <property type="taxonomic scope" value="Bacteria"/>
</dbReference>
<dbReference type="GO" id="GO:0019843">
    <property type="term" value="F:rRNA binding"/>
    <property type="evidence" value="ECO:0007669"/>
    <property type="project" value="UniProtKB-UniRule"/>
</dbReference>
<evidence type="ECO:0000256" key="8">
    <source>
        <dbReference type="ARBA" id="ARBA00025084"/>
    </source>
</evidence>
<reference evidence="14" key="1">
    <citation type="submission" date="2015-12" db="EMBL/GenBank/DDBJ databases">
        <title>Mass database capable of discriminating Lineage of Listeria monocytogenes and Species of Listeria by Matrix-assisted laser desorption ionization-time of flight mass spectrometry.</title>
        <authorList>
            <person name="Ojima-Kato T."/>
            <person name="Yamamoto N."/>
            <person name="Tamura H."/>
        </authorList>
    </citation>
    <scope>NUCLEOTIDE SEQUENCE</scope>
    <source>
        <strain evidence="14">ATCC 49954</strain>
    </source>
</reference>
<comment type="subunit">
    <text evidence="3 10 12">Part of the 50S ribosomal subunit.</text>
</comment>
<dbReference type="KEGG" id="lia:JL58_13630"/>
<evidence type="ECO:0000256" key="4">
    <source>
        <dbReference type="ARBA" id="ARBA00022730"/>
    </source>
</evidence>
<protein>
    <recommendedName>
        <fullName evidence="9 10">Large ribosomal subunit protein uL22</fullName>
    </recommendedName>
</protein>
<dbReference type="InterPro" id="IPR001063">
    <property type="entry name" value="Ribosomal_uL22"/>
</dbReference>
<evidence type="ECO:0000313" key="15">
    <source>
        <dbReference type="EMBL" id="MBK1963020.1"/>
    </source>
</evidence>
<dbReference type="CDD" id="cd00336">
    <property type="entry name" value="Ribosomal_L22"/>
    <property type="match status" value="1"/>
</dbReference>
<comment type="similarity">
    <text evidence="2 10 11">Belongs to the universal ribosomal protein uL22 family.</text>
</comment>
<dbReference type="InterPro" id="IPR005727">
    <property type="entry name" value="Ribosomal_uL22_bac/chlpt-type"/>
</dbReference>
<dbReference type="GeneID" id="93240508"/>
<accession>A0A097BGF2</accession>
<organism evidence="14">
    <name type="scientific">Listeria ivanovii subsp. londoniensis</name>
    <dbReference type="NCBI Taxonomy" id="202752"/>
    <lineage>
        <taxon>Bacteria</taxon>
        <taxon>Bacillati</taxon>
        <taxon>Bacillota</taxon>
        <taxon>Bacilli</taxon>
        <taxon>Bacillales</taxon>
        <taxon>Listeriaceae</taxon>
        <taxon>Listeria</taxon>
    </lineage>
</organism>
<keyword evidence="7 10" id="KW-0687">Ribonucleoprotein</keyword>
<dbReference type="OrthoDB" id="9805969at2"/>
<evidence type="ECO:0000256" key="3">
    <source>
        <dbReference type="ARBA" id="ARBA00011838"/>
    </source>
</evidence>
<dbReference type="InterPro" id="IPR047867">
    <property type="entry name" value="Ribosomal_uL22_bac/org-type"/>
</dbReference>
<evidence type="ECO:0000256" key="13">
    <source>
        <dbReference type="RuleBase" id="RU004008"/>
    </source>
</evidence>
<keyword evidence="6 10" id="KW-0689">Ribosomal protein</keyword>
<dbReference type="KEGG" id="lio:JL53_14070"/>
<evidence type="ECO:0000256" key="7">
    <source>
        <dbReference type="ARBA" id="ARBA00023274"/>
    </source>
</evidence>
<evidence type="ECO:0000256" key="9">
    <source>
        <dbReference type="ARBA" id="ARBA00035207"/>
    </source>
</evidence>
<dbReference type="Pfam" id="PF00237">
    <property type="entry name" value="Ribosomal_L22"/>
    <property type="match status" value="1"/>
</dbReference>
<comment type="function">
    <text evidence="8">This protein binds specifically to 23S rRNA; its binding is stimulated by other ribosomal proteins, e.g. L4, L17, and L20. It is important during the early stages of 50S assembly. It makes multiple contacts with different domains of the 23S rRNA in the assembled 50S subunit and ribosome.</text>
</comment>
<name>A0A097BGF2_LISIV</name>
<dbReference type="GO" id="GO:0003735">
    <property type="term" value="F:structural constituent of ribosome"/>
    <property type="evidence" value="ECO:0007669"/>
    <property type="project" value="InterPro"/>
</dbReference>
<dbReference type="HOGENOM" id="CLU_083987_3_3_9"/>
<dbReference type="PROSITE" id="PS00464">
    <property type="entry name" value="RIBOSOMAL_L22"/>
    <property type="match status" value="1"/>
</dbReference>
<dbReference type="GeneID" id="86846141"/>
<dbReference type="GO" id="GO:0022625">
    <property type="term" value="C:cytosolic large ribosomal subunit"/>
    <property type="evidence" value="ECO:0007669"/>
    <property type="project" value="TreeGrafter"/>
</dbReference>
<evidence type="ECO:0000256" key="10">
    <source>
        <dbReference type="HAMAP-Rule" id="MF_01331"/>
    </source>
</evidence>
<evidence type="ECO:0000313" key="14">
    <source>
        <dbReference type="EMBL" id="BAU20011.1"/>
    </source>
</evidence>
<evidence type="ECO:0000313" key="16">
    <source>
        <dbReference type="Proteomes" id="UP000633035"/>
    </source>
</evidence>
<dbReference type="GO" id="GO:0006412">
    <property type="term" value="P:translation"/>
    <property type="evidence" value="ECO:0007669"/>
    <property type="project" value="UniProtKB-UniRule"/>
</dbReference>
<evidence type="ECO:0000256" key="11">
    <source>
        <dbReference type="RuleBase" id="RU004005"/>
    </source>
</evidence>
<dbReference type="PANTHER" id="PTHR13501:SF8">
    <property type="entry name" value="LARGE RIBOSOMAL SUBUNIT PROTEIN UL22M"/>
    <property type="match status" value="1"/>
</dbReference>
<comment type="function">
    <text evidence="1 10">The globular domain of the protein is located near the polypeptide exit tunnel on the outside of the subunit, while an extended beta-hairpin is found that lines the wall of the exit tunnel in the center of the 70S ribosome.</text>
</comment>
<evidence type="ECO:0000256" key="6">
    <source>
        <dbReference type="ARBA" id="ARBA00022980"/>
    </source>
</evidence>
<dbReference type="Gene3D" id="3.90.470.10">
    <property type="entry name" value="Ribosomal protein L22/L17"/>
    <property type="match status" value="1"/>
</dbReference>
<dbReference type="SMR" id="A0A097BGF2"/>
<dbReference type="AlphaFoldDB" id="A0A097BGF2"/>
<evidence type="ECO:0000256" key="12">
    <source>
        <dbReference type="RuleBase" id="RU004006"/>
    </source>
</evidence>
<dbReference type="InterPro" id="IPR018260">
    <property type="entry name" value="Ribosomal_uL22_CS"/>
</dbReference>
<dbReference type="STRING" id="202752.JL53_14070"/>
<sequence>MASEVTSAKAVAKTVRIAPRKARIVIDLIRGKQVGEAIAILKYTPRSASPIIEKVLKSAIANAEHNYDLDINNLVVEEAFVDEGPTLKRFRPRAQGRASAINKRTSHITVVVSEVKEG</sequence>
<evidence type="ECO:0000256" key="1">
    <source>
        <dbReference type="ARBA" id="ARBA00003478"/>
    </source>
</evidence>
<dbReference type="NCBIfam" id="TIGR01044">
    <property type="entry name" value="rplV_bact"/>
    <property type="match status" value="1"/>
</dbReference>
<keyword evidence="5 10" id="KW-0694">RNA-binding</keyword>
<dbReference type="Proteomes" id="UP000633035">
    <property type="component" value="Unassembled WGS sequence"/>
</dbReference>
<proteinExistence type="inferred from homology"/>
<dbReference type="EMBL" id="LC104942">
    <property type="protein sequence ID" value="BAU20011.1"/>
    <property type="molecule type" value="Genomic_DNA"/>
</dbReference>
<keyword evidence="4 10" id="KW-0699">rRNA-binding</keyword>
<dbReference type="HAMAP" id="MF_01331_B">
    <property type="entry name" value="Ribosomal_uL22_B"/>
    <property type="match status" value="1"/>
</dbReference>
<dbReference type="EMBL" id="JAENOF010000020">
    <property type="protein sequence ID" value="MBK1963020.1"/>
    <property type="molecule type" value="Genomic_DNA"/>
</dbReference>
<evidence type="ECO:0000256" key="5">
    <source>
        <dbReference type="ARBA" id="ARBA00022884"/>
    </source>
</evidence>
<dbReference type="SUPFAM" id="SSF54843">
    <property type="entry name" value="Ribosomal protein L22"/>
    <property type="match status" value="1"/>
</dbReference>
<dbReference type="FunFam" id="3.90.470.10:FF:000001">
    <property type="entry name" value="50S ribosomal protein L22"/>
    <property type="match status" value="1"/>
</dbReference>
<dbReference type="PANTHER" id="PTHR13501">
    <property type="entry name" value="CHLOROPLAST 50S RIBOSOMAL PROTEIN L22-RELATED"/>
    <property type="match status" value="1"/>
</dbReference>
<evidence type="ECO:0000256" key="2">
    <source>
        <dbReference type="ARBA" id="ARBA00009451"/>
    </source>
</evidence>
<dbReference type="InterPro" id="IPR036394">
    <property type="entry name" value="Ribosomal_uL22_sf"/>
</dbReference>
<reference evidence="15 16" key="2">
    <citation type="submission" date="2021-01" db="EMBL/GenBank/DDBJ databases">
        <title>Listeria ivanovii strains from Norway.</title>
        <authorList>
            <person name="Fagerlund A."/>
        </authorList>
    </citation>
    <scope>NUCLEOTIDE SEQUENCE [LARGE SCALE GENOMIC DNA]</scope>
    <source>
        <strain evidence="15 16">MF6989</strain>
    </source>
</reference>